<gene>
    <name evidence="2" type="ORF">CERZMDRAFT_95776</name>
</gene>
<dbReference type="OrthoDB" id="3634987at2759"/>
<organism evidence="2 3">
    <name type="scientific">Cercospora zeae-maydis SCOH1-5</name>
    <dbReference type="NCBI Taxonomy" id="717836"/>
    <lineage>
        <taxon>Eukaryota</taxon>
        <taxon>Fungi</taxon>
        <taxon>Dikarya</taxon>
        <taxon>Ascomycota</taxon>
        <taxon>Pezizomycotina</taxon>
        <taxon>Dothideomycetes</taxon>
        <taxon>Dothideomycetidae</taxon>
        <taxon>Mycosphaerellales</taxon>
        <taxon>Mycosphaerellaceae</taxon>
        <taxon>Cercospora</taxon>
    </lineage>
</organism>
<feature type="region of interest" description="Disordered" evidence="1">
    <location>
        <begin position="32"/>
        <end position="57"/>
    </location>
</feature>
<evidence type="ECO:0000313" key="2">
    <source>
        <dbReference type="EMBL" id="KAF2214513.1"/>
    </source>
</evidence>
<keyword evidence="3" id="KW-1185">Reference proteome</keyword>
<dbReference type="Proteomes" id="UP000799539">
    <property type="component" value="Unassembled WGS sequence"/>
</dbReference>
<evidence type="ECO:0000256" key="1">
    <source>
        <dbReference type="SAM" id="MobiDB-lite"/>
    </source>
</evidence>
<proteinExistence type="predicted"/>
<dbReference type="AlphaFoldDB" id="A0A6A6FM92"/>
<protein>
    <submittedName>
        <fullName evidence="2">Uncharacterized protein</fullName>
    </submittedName>
</protein>
<feature type="compositionally biased region" description="Basic and acidic residues" evidence="1">
    <location>
        <begin position="42"/>
        <end position="51"/>
    </location>
</feature>
<name>A0A6A6FM92_9PEZI</name>
<reference evidence="2" key="1">
    <citation type="journal article" date="2020" name="Stud. Mycol.">
        <title>101 Dothideomycetes genomes: a test case for predicting lifestyles and emergence of pathogens.</title>
        <authorList>
            <person name="Haridas S."/>
            <person name="Albert R."/>
            <person name="Binder M."/>
            <person name="Bloem J."/>
            <person name="Labutti K."/>
            <person name="Salamov A."/>
            <person name="Andreopoulos B."/>
            <person name="Baker S."/>
            <person name="Barry K."/>
            <person name="Bills G."/>
            <person name="Bluhm B."/>
            <person name="Cannon C."/>
            <person name="Castanera R."/>
            <person name="Culley D."/>
            <person name="Daum C."/>
            <person name="Ezra D."/>
            <person name="Gonzalez J."/>
            <person name="Henrissat B."/>
            <person name="Kuo A."/>
            <person name="Liang C."/>
            <person name="Lipzen A."/>
            <person name="Lutzoni F."/>
            <person name="Magnuson J."/>
            <person name="Mondo S."/>
            <person name="Nolan M."/>
            <person name="Ohm R."/>
            <person name="Pangilinan J."/>
            <person name="Park H.-J."/>
            <person name="Ramirez L."/>
            <person name="Alfaro M."/>
            <person name="Sun H."/>
            <person name="Tritt A."/>
            <person name="Yoshinaga Y."/>
            <person name="Zwiers L.-H."/>
            <person name="Turgeon B."/>
            <person name="Goodwin S."/>
            <person name="Spatafora J."/>
            <person name="Crous P."/>
            <person name="Grigoriev I."/>
        </authorList>
    </citation>
    <scope>NUCLEOTIDE SEQUENCE</scope>
    <source>
        <strain evidence="2">SCOH1-5</strain>
    </source>
</reference>
<dbReference type="EMBL" id="ML992668">
    <property type="protein sequence ID" value="KAF2214513.1"/>
    <property type="molecule type" value="Genomic_DNA"/>
</dbReference>
<sequence>MDILGPNFPHLLPQWPTVEQMKKAESFPIRGQRGVANGESGVLREKSRLTAEDEASTPDGVVKCDEEFLDSLIDHLGYMDLLVLQAGDALNVATARKNFGGNPLNYNRDVHVREALTVVSKVKPEIERLSKHPELFVSKERKAEFLKEAGIIARLSREMLEIDAQIAKLRPSLQKELDGQAARRPVDGQTGDRLHPWQSFARPLDVNGLQKRGDWKKIQQDVPDMQLEKATVLPMSATLIAERYRQRQQFLIDNSKEPTDEERAFVHPTAAMLQDIYRPDEHGASVKHPVAVTIQEQEMSKDRFAWGKQERVAEMGRFMALMNDDVTSMPGQFRPPAVFLGTFRSEEGMRLLNEQNETDKKELEGAD</sequence>
<evidence type="ECO:0000313" key="3">
    <source>
        <dbReference type="Proteomes" id="UP000799539"/>
    </source>
</evidence>
<accession>A0A6A6FM92</accession>